<evidence type="ECO:0000259" key="7">
    <source>
        <dbReference type="Pfam" id="PF05670"/>
    </source>
</evidence>
<keyword evidence="4 5" id="KW-0648">Protein biosynthesis</keyword>
<dbReference type="InterPro" id="IPR051608">
    <property type="entry name" value="RQC_Subunit_NEMF"/>
</dbReference>
<keyword evidence="5" id="KW-0175">Coiled coil</keyword>
<feature type="coiled-coil region" evidence="5">
    <location>
        <begin position="421"/>
        <end position="448"/>
    </location>
</feature>
<dbReference type="Pfam" id="PF05670">
    <property type="entry name" value="NFACT-R_1"/>
    <property type="match status" value="1"/>
</dbReference>
<dbReference type="Gene3D" id="2.30.310.10">
    <property type="entry name" value="ibrinogen binding protein from staphylococcus aureus domain"/>
    <property type="match status" value="1"/>
</dbReference>
<feature type="region of interest" description="Disordered" evidence="6">
    <location>
        <begin position="201"/>
        <end position="221"/>
    </location>
</feature>
<evidence type="ECO:0000256" key="2">
    <source>
        <dbReference type="ARBA" id="ARBA00022730"/>
    </source>
</evidence>
<dbReference type="AlphaFoldDB" id="A0A2R6Y0S5"/>
<evidence type="ECO:0000313" key="9">
    <source>
        <dbReference type="Proteomes" id="UP000244338"/>
    </source>
</evidence>
<keyword evidence="2 5" id="KW-0699">rRNA-binding</keyword>
<dbReference type="GO" id="GO:0019843">
    <property type="term" value="F:rRNA binding"/>
    <property type="evidence" value="ECO:0007669"/>
    <property type="project" value="UniProtKB-UniRule"/>
</dbReference>
<gene>
    <name evidence="5" type="primary">rqcH</name>
    <name evidence="8" type="ORF">BSOLF_0512</name>
</gene>
<comment type="function">
    <text evidence="5">Key component of the ribosome quality control system (RQC), a ribosome-associated complex that mediates the extraction of incompletely synthesized nascent chains from stalled ribosomes and their subsequent degradation. RqcH recruits Ala-charged tRNA, and with RqcP directs the elongation of stalled nascent chains on 50S ribosomal subunits, leading to non-templated C-terminal alanine extensions (Ala tail). The Ala tail promotes nascent chain degradation. May add between 1 and at least 8 Ala residues. Binds to stalled 50S ribosomal subunits.</text>
</comment>
<keyword evidence="3 5" id="KW-0694">RNA-binding</keyword>
<dbReference type="PANTHER" id="PTHR15239:SF6">
    <property type="entry name" value="RIBOSOME QUALITY CONTROL COMPLEX SUBUNIT NEMF"/>
    <property type="match status" value="1"/>
</dbReference>
<dbReference type="GO" id="GO:0000049">
    <property type="term" value="F:tRNA binding"/>
    <property type="evidence" value="ECO:0007669"/>
    <property type="project" value="UniProtKB-UniRule"/>
</dbReference>
<evidence type="ECO:0000256" key="3">
    <source>
        <dbReference type="ARBA" id="ARBA00022884"/>
    </source>
</evidence>
<comment type="caution">
    <text evidence="8">The sequence shown here is derived from an EMBL/GenBank/DDBJ whole genome shotgun (WGS) entry which is preliminary data.</text>
</comment>
<dbReference type="HAMAP" id="MF_00844_B">
    <property type="entry name" value="RqcH_B"/>
    <property type="match status" value="1"/>
</dbReference>
<dbReference type="GO" id="GO:0043023">
    <property type="term" value="F:ribosomal large subunit binding"/>
    <property type="evidence" value="ECO:0007669"/>
    <property type="project" value="UniProtKB-UniRule"/>
</dbReference>
<sequence>MTYDAYLIARMAHELAPLLVRARLQKIQQIDVHTLLFSIYHPDSGERALIVSADPAHPRIYLKPRGFQETVGESPSGRLLRFRKWLQGGRIVALASEPGERILTFTIEHKNEFHDLQTRKLIVELMGRHTNAILVDASGIILESLRTVTQEMTRYREIVPSRPYTPPPPQQKMLAHTLTEETWQALGEKPGLAELIREQSDNCAPHDPTIDREAERSTQKDVHAEADLQVAREAYATWIKQHFSGIGTPLAAEIAYRTSLKKDPPFTTLKQTLSAVLQGKEKAQIVQSGDKITFAALELTHLDGDKLTFPTVHEALLYFYEHIAEERLQQNRIRTLAQPVQARLKKLEEKITMFKHMEAERPLIDTYRSYGTALLAYAHAVLSGETEVMLDDPFGDGKTLTIPLDPDLSPVENANLYFKRAQKLSTSLQKAAEQLKAAEQEKAYLESIQAHLAYADAQALEEIKLELAQAGILKKGRLEIRDATKKKRSSAHKDKKYPNIERFRSYRGSLIYVGKNNLQNDYVSLRLGKKGDLWFHVKHHPGAHVLLRTEPGQRPDEKEIAEAATLAVYFSKARNSSQVPVDMTDVKNVYKPNGAPPGFVLYRGEQTLFVTVDEAMIEALLSRRLKGHEQ</sequence>
<accession>A0A2R6Y0S5</accession>
<comment type="subunit">
    <text evidence="5">Associates with stalled 50S ribosomal subunits. Binds to RqcP.</text>
</comment>
<proteinExistence type="inferred from homology"/>
<feature type="domain" description="NFACT RNA-binding" evidence="7">
    <location>
        <begin position="503"/>
        <end position="594"/>
    </location>
</feature>
<feature type="compositionally biased region" description="Basic and acidic residues" evidence="6">
    <location>
        <begin position="208"/>
        <end position="221"/>
    </location>
</feature>
<dbReference type="GO" id="GO:1990112">
    <property type="term" value="C:RQC complex"/>
    <property type="evidence" value="ECO:0007669"/>
    <property type="project" value="TreeGrafter"/>
</dbReference>
<comment type="similarity">
    <text evidence="5">Belongs to the NEMF family.</text>
</comment>
<name>A0A2R6Y0S5_9BACL</name>
<evidence type="ECO:0000256" key="6">
    <source>
        <dbReference type="SAM" id="MobiDB-lite"/>
    </source>
</evidence>
<dbReference type="EMBL" id="PEBX01000035">
    <property type="protein sequence ID" value="PTQ56288.1"/>
    <property type="molecule type" value="Genomic_DNA"/>
</dbReference>
<reference evidence="9" key="1">
    <citation type="journal article" date="2018" name="Sci. Rep.">
        <title>Lignite coal burning seam in the remote Altai Mountains harbors a hydrogen-driven thermophilic microbial community.</title>
        <authorList>
            <person name="Kadnikov V.V."/>
            <person name="Mardanov A.V."/>
            <person name="Ivasenko D.A."/>
            <person name="Antsiferov D.V."/>
            <person name="Beletsky A.V."/>
            <person name="Karnachuk O.V."/>
            <person name="Ravin N.V."/>
        </authorList>
    </citation>
    <scope>NUCLEOTIDE SEQUENCE [LARGE SCALE GENOMIC DNA]</scope>
</reference>
<dbReference type="InterPro" id="IPR008532">
    <property type="entry name" value="NFACT_RNA-bd"/>
</dbReference>
<organism evidence="8 9">
    <name type="scientific">Candidatus Carbonibacillus altaicus</name>
    <dbReference type="NCBI Taxonomy" id="2163959"/>
    <lineage>
        <taxon>Bacteria</taxon>
        <taxon>Bacillati</taxon>
        <taxon>Bacillota</taxon>
        <taxon>Bacilli</taxon>
        <taxon>Bacillales</taxon>
        <taxon>Candidatus Carbonibacillus</taxon>
    </lineage>
</organism>
<dbReference type="Proteomes" id="UP000244338">
    <property type="component" value="Unassembled WGS sequence"/>
</dbReference>
<dbReference type="InterPro" id="IPR043682">
    <property type="entry name" value="RqcH_bacterial"/>
</dbReference>
<dbReference type="PANTHER" id="PTHR15239">
    <property type="entry name" value="NUCLEAR EXPORT MEDIATOR FACTOR NEMF"/>
    <property type="match status" value="1"/>
</dbReference>
<dbReference type="GO" id="GO:0072344">
    <property type="term" value="P:rescue of stalled ribosome"/>
    <property type="evidence" value="ECO:0007669"/>
    <property type="project" value="UniProtKB-UniRule"/>
</dbReference>
<dbReference type="Pfam" id="PF05833">
    <property type="entry name" value="NFACT_N"/>
    <property type="match status" value="2"/>
</dbReference>
<keyword evidence="1 5" id="KW-0820">tRNA-binding</keyword>
<evidence type="ECO:0000313" key="8">
    <source>
        <dbReference type="EMBL" id="PTQ56288.1"/>
    </source>
</evidence>
<evidence type="ECO:0000256" key="4">
    <source>
        <dbReference type="ARBA" id="ARBA00022917"/>
    </source>
</evidence>
<evidence type="ECO:0000256" key="1">
    <source>
        <dbReference type="ARBA" id="ARBA00022555"/>
    </source>
</evidence>
<protein>
    <recommendedName>
        <fullName evidence="5">Rqc2 homolog RqcH</fullName>
        <shortName evidence="5">RqcH</shortName>
    </recommendedName>
</protein>
<evidence type="ECO:0000256" key="5">
    <source>
        <dbReference type="HAMAP-Rule" id="MF_00844"/>
    </source>
</evidence>